<accession>A0A3Q9EWL7</accession>
<gene>
    <name evidence="1" type="ORF">EJ357_33150</name>
</gene>
<dbReference type="Pfam" id="PF10604">
    <property type="entry name" value="Polyketide_cyc2"/>
    <property type="match status" value="1"/>
</dbReference>
<dbReference type="OrthoDB" id="1524368at2"/>
<dbReference type="RefSeq" id="WP_126395380.1">
    <property type="nucleotide sequence ID" value="NZ_CP034539.1"/>
</dbReference>
<reference evidence="1 2" key="1">
    <citation type="journal article" date="2019" name="Int. J. Syst. Evol. Microbiol.">
        <title>Streptomyces cyaneochromogenes sp. nov., a blue pigment-producing actinomycete from manganese-contaminated soil.</title>
        <authorList>
            <person name="Tang X."/>
            <person name="Zhao J."/>
            <person name="Li K."/>
            <person name="Chen Z."/>
            <person name="Sun Y."/>
            <person name="Gao J."/>
        </authorList>
    </citation>
    <scope>NUCLEOTIDE SEQUENCE [LARGE SCALE GENOMIC DNA]</scope>
    <source>
        <strain evidence="1 2">MK-45</strain>
    </source>
</reference>
<evidence type="ECO:0000313" key="2">
    <source>
        <dbReference type="Proteomes" id="UP000280298"/>
    </source>
</evidence>
<dbReference type="InterPro" id="IPR019587">
    <property type="entry name" value="Polyketide_cyclase/dehydratase"/>
</dbReference>
<dbReference type="SUPFAM" id="SSF55961">
    <property type="entry name" value="Bet v1-like"/>
    <property type="match status" value="1"/>
</dbReference>
<protein>
    <recommendedName>
        <fullName evidence="3">SRPBCC family protein</fullName>
    </recommendedName>
</protein>
<keyword evidence="2" id="KW-1185">Reference proteome</keyword>
<evidence type="ECO:0008006" key="3">
    <source>
        <dbReference type="Google" id="ProtNLM"/>
    </source>
</evidence>
<dbReference type="InterPro" id="IPR023393">
    <property type="entry name" value="START-like_dom_sf"/>
</dbReference>
<evidence type="ECO:0000313" key="1">
    <source>
        <dbReference type="EMBL" id="AZQ37708.1"/>
    </source>
</evidence>
<name>A0A3Q9EWL7_9ACTN</name>
<sequence>MAAIREVIDVDCAPDEVYAYITDPSHLPEWQLSAVSAEQLDEGPVHTGSQVRVTRRIGTREIPMTVEFDELDPPHSWDLHGVDGPVRPRTHGEIEPLDDGRRSRVTIEIDFEGHGLGKVLVPLVVRPQVRKELPRDEQLLKDRLERTTD</sequence>
<dbReference type="KEGG" id="scya:EJ357_33150"/>
<dbReference type="EMBL" id="CP034539">
    <property type="protein sequence ID" value="AZQ37708.1"/>
    <property type="molecule type" value="Genomic_DNA"/>
</dbReference>
<organism evidence="1 2">
    <name type="scientific">Streptomyces cyaneochromogenes</name>
    <dbReference type="NCBI Taxonomy" id="2496836"/>
    <lineage>
        <taxon>Bacteria</taxon>
        <taxon>Bacillati</taxon>
        <taxon>Actinomycetota</taxon>
        <taxon>Actinomycetes</taxon>
        <taxon>Kitasatosporales</taxon>
        <taxon>Streptomycetaceae</taxon>
        <taxon>Streptomyces</taxon>
    </lineage>
</organism>
<proteinExistence type="predicted"/>
<dbReference type="Proteomes" id="UP000280298">
    <property type="component" value="Chromosome"/>
</dbReference>
<dbReference type="Gene3D" id="3.30.530.20">
    <property type="match status" value="1"/>
</dbReference>
<dbReference type="AlphaFoldDB" id="A0A3Q9EWL7"/>